<keyword evidence="2" id="KW-0238">DNA-binding</keyword>
<dbReference type="PANTHER" id="PTHR44688">
    <property type="entry name" value="DNA-BINDING TRANSCRIPTIONAL ACTIVATOR DEVR_DOSR"/>
    <property type="match status" value="1"/>
</dbReference>
<dbReference type="AlphaFoldDB" id="A0A919TK03"/>
<dbReference type="Pfam" id="PF00196">
    <property type="entry name" value="GerE"/>
    <property type="match status" value="1"/>
</dbReference>
<dbReference type="InterPro" id="IPR000792">
    <property type="entry name" value="Tscrpt_reg_LuxR_C"/>
</dbReference>
<dbReference type="EMBL" id="BOMW01000021">
    <property type="protein sequence ID" value="GIF04839.1"/>
    <property type="molecule type" value="Genomic_DNA"/>
</dbReference>
<dbReference type="PANTHER" id="PTHR44688:SF16">
    <property type="entry name" value="DNA-BINDING TRANSCRIPTIONAL ACTIVATOR DEVR_DOSR"/>
    <property type="match status" value="1"/>
</dbReference>
<evidence type="ECO:0000256" key="1">
    <source>
        <dbReference type="ARBA" id="ARBA00023015"/>
    </source>
</evidence>
<evidence type="ECO:0000256" key="3">
    <source>
        <dbReference type="ARBA" id="ARBA00023163"/>
    </source>
</evidence>
<dbReference type="SMART" id="SM00421">
    <property type="entry name" value="HTH_LUXR"/>
    <property type="match status" value="1"/>
</dbReference>
<accession>A0A919TK03</accession>
<dbReference type="CDD" id="cd06170">
    <property type="entry name" value="LuxR_C_like"/>
    <property type="match status" value="1"/>
</dbReference>
<evidence type="ECO:0000313" key="5">
    <source>
        <dbReference type="EMBL" id="GIF04839.1"/>
    </source>
</evidence>
<dbReference type="Proteomes" id="UP000629619">
    <property type="component" value="Unassembled WGS sequence"/>
</dbReference>
<dbReference type="InterPro" id="IPR016032">
    <property type="entry name" value="Sig_transdc_resp-reg_C-effctor"/>
</dbReference>
<feature type="domain" description="HTH luxR-type" evidence="4">
    <location>
        <begin position="64"/>
        <end position="129"/>
    </location>
</feature>
<dbReference type="PRINTS" id="PR00038">
    <property type="entry name" value="HTHLUXR"/>
</dbReference>
<keyword evidence="6" id="KW-1185">Reference proteome</keyword>
<dbReference type="InterPro" id="IPR036388">
    <property type="entry name" value="WH-like_DNA-bd_sf"/>
</dbReference>
<proteinExistence type="predicted"/>
<evidence type="ECO:0000259" key="4">
    <source>
        <dbReference type="PROSITE" id="PS50043"/>
    </source>
</evidence>
<dbReference type="GO" id="GO:0006355">
    <property type="term" value="P:regulation of DNA-templated transcription"/>
    <property type="evidence" value="ECO:0007669"/>
    <property type="project" value="InterPro"/>
</dbReference>
<sequence length="149" mass="15651">MLAALCPSVSSALWPTVTPGTAGLIAIGWIGRAATQGRPLLSAVATDMLIQRFPADRAAVPAAAERRLGDLTERELEVVALAAEGLPNEHIGQRLNLATLTVKTHVNRARTKLGVHDRAGLVVIAYGSGPVDHLRERIMIPIKTVGGVG</sequence>
<dbReference type="SUPFAM" id="SSF46894">
    <property type="entry name" value="C-terminal effector domain of the bipartite response regulators"/>
    <property type="match status" value="1"/>
</dbReference>
<gene>
    <name evidence="5" type="ORF">Asi03nite_23770</name>
</gene>
<dbReference type="PROSITE" id="PS50043">
    <property type="entry name" value="HTH_LUXR_2"/>
    <property type="match status" value="1"/>
</dbReference>
<dbReference type="PROSITE" id="PS00622">
    <property type="entry name" value="HTH_LUXR_1"/>
    <property type="match status" value="1"/>
</dbReference>
<dbReference type="GO" id="GO:0003677">
    <property type="term" value="F:DNA binding"/>
    <property type="evidence" value="ECO:0007669"/>
    <property type="project" value="UniProtKB-KW"/>
</dbReference>
<reference evidence="5" key="1">
    <citation type="submission" date="2021-01" db="EMBL/GenBank/DDBJ databases">
        <title>Whole genome shotgun sequence of Actinoplanes siamensis NBRC 109076.</title>
        <authorList>
            <person name="Komaki H."/>
            <person name="Tamura T."/>
        </authorList>
    </citation>
    <scope>NUCLEOTIDE SEQUENCE</scope>
    <source>
        <strain evidence="5">NBRC 109076</strain>
    </source>
</reference>
<evidence type="ECO:0000256" key="2">
    <source>
        <dbReference type="ARBA" id="ARBA00023125"/>
    </source>
</evidence>
<protein>
    <recommendedName>
        <fullName evidence="4">HTH luxR-type domain-containing protein</fullName>
    </recommendedName>
</protein>
<dbReference type="Gene3D" id="1.10.10.10">
    <property type="entry name" value="Winged helix-like DNA-binding domain superfamily/Winged helix DNA-binding domain"/>
    <property type="match status" value="1"/>
</dbReference>
<comment type="caution">
    <text evidence="5">The sequence shown here is derived from an EMBL/GenBank/DDBJ whole genome shotgun (WGS) entry which is preliminary data.</text>
</comment>
<name>A0A919TK03_9ACTN</name>
<organism evidence="5 6">
    <name type="scientific">Actinoplanes siamensis</name>
    <dbReference type="NCBI Taxonomy" id="1223317"/>
    <lineage>
        <taxon>Bacteria</taxon>
        <taxon>Bacillati</taxon>
        <taxon>Actinomycetota</taxon>
        <taxon>Actinomycetes</taxon>
        <taxon>Micromonosporales</taxon>
        <taxon>Micromonosporaceae</taxon>
        <taxon>Actinoplanes</taxon>
    </lineage>
</organism>
<evidence type="ECO:0000313" key="6">
    <source>
        <dbReference type="Proteomes" id="UP000629619"/>
    </source>
</evidence>
<keyword evidence="1" id="KW-0805">Transcription regulation</keyword>
<keyword evidence="3" id="KW-0804">Transcription</keyword>